<dbReference type="InterPro" id="IPR002942">
    <property type="entry name" value="S4_RNA-bd"/>
</dbReference>
<dbReference type="PANTHER" id="PTHR21600:SF44">
    <property type="entry name" value="RIBOSOMAL LARGE SUBUNIT PSEUDOURIDINE SYNTHASE D"/>
    <property type="match status" value="1"/>
</dbReference>
<evidence type="ECO:0000256" key="2">
    <source>
        <dbReference type="ARBA" id="ARBA00023235"/>
    </source>
</evidence>
<name>A0ABU5QGU8_9BACT</name>
<dbReference type="RefSeq" id="WP_323299011.1">
    <property type="nucleotide sequence ID" value="NZ_JAYFUM010000034.1"/>
</dbReference>
<comment type="similarity">
    <text evidence="1 4">Belongs to the pseudouridine synthase RluA family.</text>
</comment>
<comment type="caution">
    <text evidence="6">The sequence shown here is derived from an EMBL/GenBank/DDBJ whole genome shotgun (WGS) entry which is preliminary data.</text>
</comment>
<keyword evidence="2 4" id="KW-0413">Isomerase</keyword>
<comment type="function">
    <text evidence="4">Responsible for synthesis of pseudouridine from uracil.</text>
</comment>
<organism evidence="6 7">
    <name type="scientific">Arcicella rigui</name>
    <dbReference type="NCBI Taxonomy" id="797020"/>
    <lineage>
        <taxon>Bacteria</taxon>
        <taxon>Pseudomonadati</taxon>
        <taxon>Bacteroidota</taxon>
        <taxon>Cytophagia</taxon>
        <taxon>Cytophagales</taxon>
        <taxon>Flectobacillaceae</taxon>
        <taxon>Arcicella</taxon>
    </lineage>
</organism>
<protein>
    <recommendedName>
        <fullName evidence="4">Pseudouridine synthase</fullName>
        <ecNumber evidence="4">5.4.99.-</ecNumber>
    </recommendedName>
</protein>
<dbReference type="CDD" id="cd00165">
    <property type="entry name" value="S4"/>
    <property type="match status" value="1"/>
</dbReference>
<proteinExistence type="inferred from homology"/>
<evidence type="ECO:0000256" key="1">
    <source>
        <dbReference type="ARBA" id="ARBA00010876"/>
    </source>
</evidence>
<keyword evidence="7" id="KW-1185">Reference proteome</keyword>
<reference evidence="6 7" key="1">
    <citation type="submission" date="2023-12" db="EMBL/GenBank/DDBJ databases">
        <title>Novel species of the genus Arcicella isolated from rivers.</title>
        <authorList>
            <person name="Lu H."/>
        </authorList>
    </citation>
    <scope>NUCLEOTIDE SEQUENCE [LARGE SCALE GENOMIC DNA]</scope>
    <source>
        <strain evidence="6 7">KCTC 23307</strain>
    </source>
</reference>
<dbReference type="SMART" id="SM00363">
    <property type="entry name" value="S4"/>
    <property type="match status" value="1"/>
</dbReference>
<dbReference type="EC" id="5.4.99.-" evidence="4"/>
<dbReference type="GO" id="GO:0016853">
    <property type="term" value="F:isomerase activity"/>
    <property type="evidence" value="ECO:0007669"/>
    <property type="project" value="UniProtKB-KW"/>
</dbReference>
<dbReference type="PROSITE" id="PS50889">
    <property type="entry name" value="S4"/>
    <property type="match status" value="1"/>
</dbReference>
<dbReference type="InterPro" id="IPR036986">
    <property type="entry name" value="S4_RNA-bd_sf"/>
</dbReference>
<accession>A0ABU5QGU8</accession>
<evidence type="ECO:0000256" key="3">
    <source>
        <dbReference type="PROSITE-ProRule" id="PRU00182"/>
    </source>
</evidence>
<dbReference type="InterPro" id="IPR050188">
    <property type="entry name" value="RluA_PseudoU_synthase"/>
</dbReference>
<dbReference type="Gene3D" id="3.30.2350.10">
    <property type="entry name" value="Pseudouridine synthase"/>
    <property type="match status" value="1"/>
</dbReference>
<gene>
    <name evidence="6" type="ORF">VB248_22060</name>
</gene>
<dbReference type="SUPFAM" id="SSF55120">
    <property type="entry name" value="Pseudouridine synthase"/>
    <property type="match status" value="1"/>
</dbReference>
<dbReference type="InterPro" id="IPR006145">
    <property type="entry name" value="PsdUridine_synth_RsuA/RluA"/>
</dbReference>
<evidence type="ECO:0000256" key="4">
    <source>
        <dbReference type="RuleBase" id="RU362028"/>
    </source>
</evidence>
<dbReference type="CDD" id="cd02869">
    <property type="entry name" value="PseudoU_synth_RluA_like"/>
    <property type="match status" value="1"/>
</dbReference>
<dbReference type="InterPro" id="IPR006225">
    <property type="entry name" value="PsdUridine_synth_RluC/D"/>
</dbReference>
<sequence>MKDIDKKAKTNTIKDPKKTEVFFEVNEPAELFTFLLNKMPNKSRHNIKSYLRDKQVLVDNKVVTQYNHVLKVGQKVNIKSSKAPEIQKYRGLTIIYEDQYLIVIEKQEGFLSIATEKQKMYNAYSTLSDHVKKQDPANRIFVVHRLDRETSGLMMFAKSEKVQKLLQESWNETIQQRTYLAVTEGSIEYPLGTIRSYLVESKALTVYSTSNPDLGREAITHYDVLDATETNTLVKVNLETGRKNQIRVHMKDIGHPIVGDEKYGAKTDPIGRLGLHAWVLSFVHPITDEEMYFETAVPKKFLSLF</sequence>
<dbReference type="Proteomes" id="UP001302949">
    <property type="component" value="Unassembled WGS sequence"/>
</dbReference>
<evidence type="ECO:0000313" key="6">
    <source>
        <dbReference type="EMBL" id="MEA5141857.1"/>
    </source>
</evidence>
<feature type="domain" description="RNA-binding S4" evidence="5">
    <location>
        <begin position="29"/>
        <end position="90"/>
    </location>
</feature>
<dbReference type="PROSITE" id="PS01129">
    <property type="entry name" value="PSI_RLU"/>
    <property type="match status" value="1"/>
</dbReference>
<dbReference type="Gene3D" id="3.10.290.10">
    <property type="entry name" value="RNA-binding S4 domain"/>
    <property type="match status" value="1"/>
</dbReference>
<dbReference type="Pfam" id="PF00849">
    <property type="entry name" value="PseudoU_synth_2"/>
    <property type="match status" value="1"/>
</dbReference>
<dbReference type="EMBL" id="JAYFUM010000034">
    <property type="protein sequence ID" value="MEA5141857.1"/>
    <property type="molecule type" value="Genomic_DNA"/>
</dbReference>
<comment type="catalytic activity">
    <reaction evidence="4">
        <text>a uridine in RNA = a pseudouridine in RNA</text>
        <dbReference type="Rhea" id="RHEA:48348"/>
        <dbReference type="Rhea" id="RHEA-COMP:12068"/>
        <dbReference type="Rhea" id="RHEA-COMP:12069"/>
        <dbReference type="ChEBI" id="CHEBI:65314"/>
        <dbReference type="ChEBI" id="CHEBI:65315"/>
    </reaction>
</comment>
<evidence type="ECO:0000313" key="7">
    <source>
        <dbReference type="Proteomes" id="UP001302949"/>
    </source>
</evidence>
<dbReference type="InterPro" id="IPR006224">
    <property type="entry name" value="PsdUridine_synth_RluA-like_CS"/>
</dbReference>
<keyword evidence="3" id="KW-0694">RNA-binding</keyword>
<dbReference type="SUPFAM" id="SSF55174">
    <property type="entry name" value="Alpha-L RNA-binding motif"/>
    <property type="match status" value="1"/>
</dbReference>
<evidence type="ECO:0000259" key="5">
    <source>
        <dbReference type="SMART" id="SM00363"/>
    </source>
</evidence>
<dbReference type="PANTHER" id="PTHR21600">
    <property type="entry name" value="MITOCHONDRIAL RNA PSEUDOURIDINE SYNTHASE"/>
    <property type="match status" value="1"/>
</dbReference>
<dbReference type="NCBIfam" id="TIGR00005">
    <property type="entry name" value="rluA_subfam"/>
    <property type="match status" value="1"/>
</dbReference>
<dbReference type="InterPro" id="IPR020103">
    <property type="entry name" value="PsdUridine_synth_cat_dom_sf"/>
</dbReference>